<evidence type="ECO:0000256" key="2">
    <source>
        <dbReference type="ARBA" id="ARBA00022723"/>
    </source>
</evidence>
<keyword evidence="7" id="KW-1185">Reference proteome</keyword>
<dbReference type="PIRSF" id="PIRSF004846">
    <property type="entry name" value="ModA"/>
    <property type="match status" value="1"/>
</dbReference>
<keyword evidence="3 5" id="KW-0732">Signal</keyword>
<evidence type="ECO:0000256" key="3">
    <source>
        <dbReference type="ARBA" id="ARBA00022729"/>
    </source>
</evidence>
<dbReference type="Proteomes" id="UP000749471">
    <property type="component" value="Unassembled WGS sequence"/>
</dbReference>
<dbReference type="RefSeq" id="WP_216520193.1">
    <property type="nucleotide sequence ID" value="NZ_JAHLPM010000010.1"/>
</dbReference>
<dbReference type="NCBIfam" id="TIGR01256">
    <property type="entry name" value="modA"/>
    <property type="match status" value="1"/>
</dbReference>
<accession>A0ABS6E8Q0</accession>
<keyword evidence="2" id="KW-0479">Metal-binding</keyword>
<feature type="signal peptide" evidence="5">
    <location>
        <begin position="1"/>
        <end position="21"/>
    </location>
</feature>
<reference evidence="6 7" key="1">
    <citation type="submission" date="2021-06" db="EMBL/GenBank/DDBJ databases">
        <authorList>
            <person name="Sun Q."/>
            <person name="Li D."/>
        </authorList>
    </citation>
    <scope>NUCLEOTIDE SEQUENCE [LARGE SCALE GENOMIC DNA]</scope>
    <source>
        <strain evidence="6 7">MSJ-40</strain>
    </source>
</reference>
<evidence type="ECO:0000256" key="5">
    <source>
        <dbReference type="SAM" id="SignalP"/>
    </source>
</evidence>
<name>A0ABS6E8Q0_9FIRM</name>
<dbReference type="InterPro" id="IPR050682">
    <property type="entry name" value="ModA/WtpA"/>
</dbReference>
<dbReference type="EMBL" id="JAHLPM010000010">
    <property type="protein sequence ID" value="MBU5438805.1"/>
    <property type="molecule type" value="Genomic_DNA"/>
</dbReference>
<feature type="chain" id="PRO_5045914394" evidence="5">
    <location>
        <begin position="22"/>
        <end position="276"/>
    </location>
</feature>
<evidence type="ECO:0000256" key="4">
    <source>
        <dbReference type="SAM" id="MobiDB-lite"/>
    </source>
</evidence>
<organism evidence="6 7">
    <name type="scientific">Tissierella simiarum</name>
    <dbReference type="NCBI Taxonomy" id="2841534"/>
    <lineage>
        <taxon>Bacteria</taxon>
        <taxon>Bacillati</taxon>
        <taxon>Bacillota</taxon>
        <taxon>Tissierellia</taxon>
        <taxon>Tissierellales</taxon>
        <taxon>Tissierellaceae</taxon>
        <taxon>Tissierella</taxon>
    </lineage>
</organism>
<dbReference type="InterPro" id="IPR041879">
    <property type="entry name" value="YvgL-like_PBP2"/>
</dbReference>
<proteinExistence type="inferred from homology"/>
<evidence type="ECO:0000313" key="7">
    <source>
        <dbReference type="Proteomes" id="UP000749471"/>
    </source>
</evidence>
<dbReference type="PANTHER" id="PTHR30632:SF0">
    <property type="entry name" value="SULFATE-BINDING PROTEIN"/>
    <property type="match status" value="1"/>
</dbReference>
<comment type="similarity">
    <text evidence="1">Belongs to the bacterial solute-binding protein ModA family.</text>
</comment>
<evidence type="ECO:0000256" key="1">
    <source>
        <dbReference type="ARBA" id="ARBA00009175"/>
    </source>
</evidence>
<feature type="region of interest" description="Disordered" evidence="4">
    <location>
        <begin position="24"/>
        <end position="43"/>
    </location>
</feature>
<gene>
    <name evidence="6" type="primary">modA</name>
    <name evidence="6" type="ORF">KQI42_12325</name>
</gene>
<protein>
    <submittedName>
        <fullName evidence="6">Molybdate ABC transporter substrate-binding protein</fullName>
    </submittedName>
</protein>
<dbReference type="CDD" id="cd13537">
    <property type="entry name" value="PBP2_YvgL_like"/>
    <property type="match status" value="1"/>
</dbReference>
<evidence type="ECO:0000313" key="6">
    <source>
        <dbReference type="EMBL" id="MBU5438805.1"/>
    </source>
</evidence>
<dbReference type="PANTHER" id="PTHR30632">
    <property type="entry name" value="MOLYBDATE-BINDING PERIPLASMIC PROTEIN"/>
    <property type="match status" value="1"/>
</dbReference>
<dbReference type="Pfam" id="PF13531">
    <property type="entry name" value="SBP_bac_11"/>
    <property type="match status" value="1"/>
</dbReference>
<dbReference type="InterPro" id="IPR005950">
    <property type="entry name" value="ModA"/>
</dbReference>
<sequence>MKLKRFLGFMLVGVLVLTSLAGCSKKPQDKSQDDESPVMSADQPKEEVELLVSAAASLTDVLGELEKVYKTIEPETTLKFTFGSSGALQAQIEEGAPVDIFMSAAQKQMKALEEGGHILEGTIKTLLVNKVVLITPKDRNLEITSFEDLTKHEIKKIAIGDPGNVPVGQYSEEIFNNLNIMDKVNPKFVLGSDVRTVLTWVESGEVDCGIVYATDAYTSEKVKIITEAPEGSHKEVSYPVGIVKESKHIDEAQSFLDFLSSDEAVQLFEKYGFSMK</sequence>
<dbReference type="PROSITE" id="PS51257">
    <property type="entry name" value="PROKAR_LIPOPROTEIN"/>
    <property type="match status" value="1"/>
</dbReference>
<comment type="caution">
    <text evidence="6">The sequence shown here is derived from an EMBL/GenBank/DDBJ whole genome shotgun (WGS) entry which is preliminary data.</text>
</comment>